<dbReference type="AlphaFoldDB" id="A0AAE6IB18"/>
<accession>A0AAE6IB18</accession>
<protein>
    <submittedName>
        <fullName evidence="1">Uncharacterized protein</fullName>
    </submittedName>
</protein>
<evidence type="ECO:0000313" key="2">
    <source>
        <dbReference type="Proteomes" id="UP000962161"/>
    </source>
</evidence>
<proteinExistence type="predicted"/>
<dbReference type="RefSeq" id="WP_061326987.1">
    <property type="nucleotide sequence ID" value="NZ_CP013700.1"/>
</dbReference>
<keyword evidence="1" id="KW-0614">Plasmid</keyword>
<dbReference type="Proteomes" id="UP000962161">
    <property type="component" value="Plasmid unnamed1"/>
</dbReference>
<evidence type="ECO:0000313" key="1">
    <source>
        <dbReference type="EMBL" id="QDY34556.1"/>
    </source>
</evidence>
<sequence length="100" mass="11944">MIAKEMFKKLGYEQKIYNKEKNPNLNAIQYIKRANDSEMQRIGMIITKCIEFYTFPIKEIVIYTTYEHKNGKKSKSDMGILNLEEFNAIEKQVLELEWQD</sequence>
<geneLocation type="plasmid" evidence="1 2">
    <name>unnamed1</name>
</geneLocation>
<dbReference type="EMBL" id="CP022406">
    <property type="protein sequence ID" value="QDY34556.1"/>
    <property type="molecule type" value="Genomic_DNA"/>
</dbReference>
<organism evidence="1 2">
    <name type="scientific">Clostridium sporogenes</name>
    <dbReference type="NCBI Taxonomy" id="1509"/>
    <lineage>
        <taxon>Bacteria</taxon>
        <taxon>Bacillati</taxon>
        <taxon>Bacillota</taxon>
        <taxon>Clostridia</taxon>
        <taxon>Eubacteriales</taxon>
        <taxon>Clostridiaceae</taxon>
        <taxon>Clostridium</taxon>
    </lineage>
</organism>
<reference evidence="1" key="1">
    <citation type="submission" date="2017-07" db="EMBL/GenBank/DDBJ databases">
        <title>Genome sequencing of BoNT-producing clostridia.</title>
        <authorList>
            <person name="Williamson C."/>
        </authorList>
    </citation>
    <scope>NUCLEOTIDE SEQUENCE</scope>
    <source>
        <strain evidence="1">AM553</strain>
        <plasmid evidence="1">unnamed1</plasmid>
    </source>
</reference>
<gene>
    <name evidence="1" type="ORF">CGS26_19850</name>
</gene>
<name>A0AAE6IB18_CLOSG</name>